<dbReference type="Pfam" id="PF24883">
    <property type="entry name" value="NPHP3_N"/>
    <property type="match status" value="1"/>
</dbReference>
<sequence>MAKRRLPRDAYTVACVCALPLELAAVKFMIDEPHDPLDSQPGSDDNIYTLGSIGRHNVVFLCLPHGVYGTTSAATAVAGLRSTFTRIRFGLMVGIGGGAPTSMADVRLGDVVVSKPTGAFGGVIQYDLGKALSNGSFERTGSLSKPPPILLKAISELDSDPITTIKQLSKSIQSALEREGAAQEDSRFQRPPHDWLFLSSYKHEADHPDCSDCDRRQLVKRSERPSNEPVVHYGLIASGNQVIKDSKTRDRVACDLGVICFEMEAAGIIDQCPSLVIRGICDYCDSHKNKQWQGYAALAAAAYAKQVLRELQCLRSLSRTDADDHKNSLKRRKGKRVSSTCSWFLDTEEMTDWLGQASQTTGCPEKRNILWLHGNPGTGKSTMAITLVEELPQMPSFTHGDSVLAYFFCDTGTEDNRTAISILGSLLQQVIWQRPRFMEHLMQKYSRRGNQLFSSFDGLWAVLMDISHNSGDTKIFCIVDALDECFEESQRTLLRQIDQEFRSGHANHVNPESLHLLITSRPYPEISQYLSSFYNKDLASYPAVADDLSKVIGEKVKELAMQKKYTAEVTAQVKQILEEKAEGTFLWVGIACNELEDIPSRKAVATLQKLPRAIEMNKDDEQLIIRMLTFLIIAREPPTVPGLSKACELFVNESELNRLQFTQEVIGLCRLMIVIDGGLVRLLHKSVKDFLIKDSGKLDELEANSTLAYRCIDYFISRKEEPGAADTIFSFPPITPEQQLVARTRNDWFFNYSVRYWPEHASLAQDRFTVRQNHRKFFCLRSEAWGAWCYCYNHLFFYKKEDLEYAYKGFSIMHAAARWAIAPLIAFGLESSKASCPSEREIFVDENFKAPGGETPLEEAARRGQTTAMALLLRKSPIGQSIGSNVFCW</sequence>
<dbReference type="EMBL" id="JBFXLU010000346">
    <property type="protein sequence ID" value="KAL2829057.1"/>
    <property type="molecule type" value="Genomic_DNA"/>
</dbReference>
<dbReference type="InterPro" id="IPR027417">
    <property type="entry name" value="P-loop_NTPase"/>
</dbReference>
<keyword evidence="5" id="KW-1185">Reference proteome</keyword>
<dbReference type="InterPro" id="IPR035994">
    <property type="entry name" value="Nucleoside_phosphorylase_sf"/>
</dbReference>
<protein>
    <recommendedName>
        <fullName evidence="6">NACHT domain-containing protein</fullName>
    </recommendedName>
</protein>
<feature type="domain" description="Nucleoside phosphorylase" evidence="2">
    <location>
        <begin position="12"/>
        <end position="292"/>
    </location>
</feature>
<evidence type="ECO:0000259" key="2">
    <source>
        <dbReference type="Pfam" id="PF01048"/>
    </source>
</evidence>
<name>A0ABR4IMR2_9EURO</name>
<evidence type="ECO:0000256" key="1">
    <source>
        <dbReference type="ARBA" id="ARBA00022737"/>
    </source>
</evidence>
<feature type="domain" description="Nephrocystin 3-like N-terminal" evidence="3">
    <location>
        <begin position="340"/>
        <end position="521"/>
    </location>
</feature>
<dbReference type="Proteomes" id="UP001610446">
    <property type="component" value="Unassembled WGS sequence"/>
</dbReference>
<gene>
    <name evidence="4" type="ORF">BJY01DRAFT_261398</name>
</gene>
<dbReference type="SUPFAM" id="SSF53167">
    <property type="entry name" value="Purine and uridine phosphorylases"/>
    <property type="match status" value="1"/>
</dbReference>
<dbReference type="SUPFAM" id="SSF52540">
    <property type="entry name" value="P-loop containing nucleoside triphosphate hydrolases"/>
    <property type="match status" value="1"/>
</dbReference>
<accession>A0ABR4IMR2</accession>
<reference evidence="4 5" key="1">
    <citation type="submission" date="2024-07" db="EMBL/GenBank/DDBJ databases">
        <title>Section-level genome sequencing and comparative genomics of Aspergillus sections Usti and Cavernicolus.</title>
        <authorList>
            <consortium name="Lawrence Berkeley National Laboratory"/>
            <person name="Nybo J.L."/>
            <person name="Vesth T.C."/>
            <person name="Theobald S."/>
            <person name="Frisvad J.C."/>
            <person name="Larsen T.O."/>
            <person name="Kjaerboelling I."/>
            <person name="Rothschild-Mancinelli K."/>
            <person name="Lyhne E.K."/>
            <person name="Kogle M.E."/>
            <person name="Barry K."/>
            <person name="Clum A."/>
            <person name="Na H."/>
            <person name="Ledsgaard L."/>
            <person name="Lin J."/>
            <person name="Lipzen A."/>
            <person name="Kuo A."/>
            <person name="Riley R."/>
            <person name="Mondo S."/>
            <person name="Labutti K."/>
            <person name="Haridas S."/>
            <person name="Pangalinan J."/>
            <person name="Salamov A.A."/>
            <person name="Simmons B.A."/>
            <person name="Magnuson J.K."/>
            <person name="Chen J."/>
            <person name="Drula E."/>
            <person name="Henrissat B."/>
            <person name="Wiebenga A."/>
            <person name="Lubbers R.J."/>
            <person name="Gomes A.C."/>
            <person name="Makela M.R."/>
            <person name="Stajich J."/>
            <person name="Grigoriev I.V."/>
            <person name="Mortensen U.H."/>
            <person name="De Vries R.P."/>
            <person name="Baker S.E."/>
            <person name="Andersen M.R."/>
        </authorList>
    </citation>
    <scope>NUCLEOTIDE SEQUENCE [LARGE SCALE GENOMIC DNA]</scope>
    <source>
        <strain evidence="4 5">CBS 123904</strain>
    </source>
</reference>
<dbReference type="InterPro" id="IPR056884">
    <property type="entry name" value="NPHP3-like_N"/>
</dbReference>
<organism evidence="4 5">
    <name type="scientific">Aspergillus pseudoustus</name>
    <dbReference type="NCBI Taxonomy" id="1810923"/>
    <lineage>
        <taxon>Eukaryota</taxon>
        <taxon>Fungi</taxon>
        <taxon>Dikarya</taxon>
        <taxon>Ascomycota</taxon>
        <taxon>Pezizomycotina</taxon>
        <taxon>Eurotiomycetes</taxon>
        <taxon>Eurotiomycetidae</taxon>
        <taxon>Eurotiales</taxon>
        <taxon>Aspergillaceae</taxon>
        <taxon>Aspergillus</taxon>
        <taxon>Aspergillus subgen. Nidulantes</taxon>
    </lineage>
</organism>
<dbReference type="Gene3D" id="3.40.50.300">
    <property type="entry name" value="P-loop containing nucleotide triphosphate hydrolases"/>
    <property type="match status" value="1"/>
</dbReference>
<proteinExistence type="predicted"/>
<evidence type="ECO:0008006" key="6">
    <source>
        <dbReference type="Google" id="ProtNLM"/>
    </source>
</evidence>
<dbReference type="InterPro" id="IPR000845">
    <property type="entry name" value="Nucleoside_phosphorylase_d"/>
</dbReference>
<evidence type="ECO:0000313" key="5">
    <source>
        <dbReference type="Proteomes" id="UP001610446"/>
    </source>
</evidence>
<comment type="caution">
    <text evidence="4">The sequence shown here is derived from an EMBL/GenBank/DDBJ whole genome shotgun (WGS) entry which is preliminary data.</text>
</comment>
<dbReference type="InterPro" id="IPR053137">
    <property type="entry name" value="NLR-like"/>
</dbReference>
<evidence type="ECO:0000313" key="4">
    <source>
        <dbReference type="EMBL" id="KAL2829057.1"/>
    </source>
</evidence>
<dbReference type="PANTHER" id="PTHR46082">
    <property type="entry name" value="ATP/GTP-BINDING PROTEIN-RELATED"/>
    <property type="match status" value="1"/>
</dbReference>
<keyword evidence="1" id="KW-0677">Repeat</keyword>
<dbReference type="PANTHER" id="PTHR46082:SF11">
    <property type="entry name" value="AAA+ ATPASE DOMAIN-CONTAINING PROTEIN-RELATED"/>
    <property type="match status" value="1"/>
</dbReference>
<dbReference type="Gene3D" id="3.40.50.1580">
    <property type="entry name" value="Nucleoside phosphorylase domain"/>
    <property type="match status" value="1"/>
</dbReference>
<evidence type="ECO:0000259" key="3">
    <source>
        <dbReference type="Pfam" id="PF24883"/>
    </source>
</evidence>
<dbReference type="Pfam" id="PF01048">
    <property type="entry name" value="PNP_UDP_1"/>
    <property type="match status" value="1"/>
</dbReference>